<comment type="caution">
    <text evidence="1">The sequence shown here is derived from an EMBL/GenBank/DDBJ whole genome shotgun (WGS) entry which is preliminary data.</text>
</comment>
<name>A0AAW1GUS7_SAPOF</name>
<sequence>MLTSTSTLKHHSVTLSLARYQMYADEHGSSPATHATTIQHHHFRRPFFLVFEQSPQWCSSYLPLFILKVTHGDAQWSRRRRPRCLVVLTVINELLISYD</sequence>
<protein>
    <submittedName>
        <fullName evidence="1">Uncharacterized protein</fullName>
    </submittedName>
</protein>
<accession>A0AAW1GUS7</accession>
<dbReference type="Proteomes" id="UP001443914">
    <property type="component" value="Unassembled WGS sequence"/>
</dbReference>
<dbReference type="AlphaFoldDB" id="A0AAW1GUS7"/>
<dbReference type="EMBL" id="JBDFQZ010000013">
    <property type="protein sequence ID" value="KAK9668624.1"/>
    <property type="molecule type" value="Genomic_DNA"/>
</dbReference>
<evidence type="ECO:0000313" key="1">
    <source>
        <dbReference type="EMBL" id="KAK9668624.1"/>
    </source>
</evidence>
<evidence type="ECO:0000313" key="2">
    <source>
        <dbReference type="Proteomes" id="UP001443914"/>
    </source>
</evidence>
<proteinExistence type="predicted"/>
<gene>
    <name evidence="1" type="ORF">RND81_13G072800</name>
</gene>
<reference evidence="1" key="1">
    <citation type="submission" date="2024-03" db="EMBL/GenBank/DDBJ databases">
        <title>WGS assembly of Saponaria officinalis var. Norfolk2.</title>
        <authorList>
            <person name="Jenkins J."/>
            <person name="Shu S."/>
            <person name="Grimwood J."/>
            <person name="Barry K."/>
            <person name="Goodstein D."/>
            <person name="Schmutz J."/>
            <person name="Leebens-Mack J."/>
            <person name="Osbourn A."/>
        </authorList>
    </citation>
    <scope>NUCLEOTIDE SEQUENCE [LARGE SCALE GENOMIC DNA]</scope>
    <source>
        <strain evidence="1">JIC</strain>
    </source>
</reference>
<keyword evidence="2" id="KW-1185">Reference proteome</keyword>
<organism evidence="1 2">
    <name type="scientific">Saponaria officinalis</name>
    <name type="common">Common soapwort</name>
    <name type="synonym">Lychnis saponaria</name>
    <dbReference type="NCBI Taxonomy" id="3572"/>
    <lineage>
        <taxon>Eukaryota</taxon>
        <taxon>Viridiplantae</taxon>
        <taxon>Streptophyta</taxon>
        <taxon>Embryophyta</taxon>
        <taxon>Tracheophyta</taxon>
        <taxon>Spermatophyta</taxon>
        <taxon>Magnoliopsida</taxon>
        <taxon>eudicotyledons</taxon>
        <taxon>Gunneridae</taxon>
        <taxon>Pentapetalae</taxon>
        <taxon>Caryophyllales</taxon>
        <taxon>Caryophyllaceae</taxon>
        <taxon>Caryophylleae</taxon>
        <taxon>Saponaria</taxon>
    </lineage>
</organism>